<evidence type="ECO:0000313" key="1">
    <source>
        <dbReference type="EMBL" id="CDH61101.1"/>
    </source>
</evidence>
<dbReference type="EMBL" id="CBTN010000132">
    <property type="protein sequence ID" value="CDH61101.1"/>
    <property type="molecule type" value="Genomic_DNA"/>
</dbReference>
<name>A0A068SIC8_9FUNG</name>
<sequence length="67" mass="7776">MGDKINMWDKEGTTRRFWWALGFDFGACWEDMKSDYTNRATSTIMVVQVYGFRNPPMVLALAPLSHN</sequence>
<protein>
    <submittedName>
        <fullName evidence="1">Uncharacterized protein</fullName>
    </submittedName>
</protein>
<comment type="caution">
    <text evidence="1">The sequence shown here is derived from an EMBL/GenBank/DDBJ whole genome shotgun (WGS) entry which is preliminary data.</text>
</comment>
<reference evidence="1" key="1">
    <citation type="submission" date="2013-08" db="EMBL/GenBank/DDBJ databases">
        <title>Gene expansion shapes genome architecture in the human pathogen Lichtheimia corymbifera: an evolutionary genomics analysis in the ancient terrestrial Mucorales (Mucoromycotina).</title>
        <authorList>
            <person name="Schwartze V.U."/>
            <person name="Winter S."/>
            <person name="Shelest E."/>
            <person name="Marcet-Houben M."/>
            <person name="Horn F."/>
            <person name="Wehner S."/>
            <person name="Hoffmann K."/>
            <person name="Riege K."/>
            <person name="Sammeth M."/>
            <person name="Nowrousian M."/>
            <person name="Valiante V."/>
            <person name="Linde J."/>
            <person name="Jacobsen I.D."/>
            <person name="Marz M."/>
            <person name="Brakhage A.A."/>
            <person name="Gabaldon T."/>
            <person name="Bocker S."/>
            <person name="Voigt K."/>
        </authorList>
    </citation>
    <scope>NUCLEOTIDE SEQUENCE [LARGE SCALE GENOMIC DNA]</scope>
    <source>
        <strain evidence="1">FSU 9682</strain>
    </source>
</reference>
<dbReference type="Proteomes" id="UP000027586">
    <property type="component" value="Unassembled WGS sequence"/>
</dbReference>
<gene>
    <name evidence="1" type="ORF">LCOR_11878.1</name>
</gene>
<evidence type="ECO:0000313" key="2">
    <source>
        <dbReference type="Proteomes" id="UP000027586"/>
    </source>
</evidence>
<proteinExistence type="predicted"/>
<dbReference type="AlphaFoldDB" id="A0A068SIC8"/>
<organism evidence="1 2">
    <name type="scientific">Lichtheimia corymbifera JMRC:FSU:9682</name>
    <dbReference type="NCBI Taxonomy" id="1263082"/>
    <lineage>
        <taxon>Eukaryota</taxon>
        <taxon>Fungi</taxon>
        <taxon>Fungi incertae sedis</taxon>
        <taxon>Mucoromycota</taxon>
        <taxon>Mucoromycotina</taxon>
        <taxon>Mucoromycetes</taxon>
        <taxon>Mucorales</taxon>
        <taxon>Lichtheimiaceae</taxon>
        <taxon>Lichtheimia</taxon>
    </lineage>
</organism>
<keyword evidence="2" id="KW-1185">Reference proteome</keyword>
<dbReference type="VEuPathDB" id="FungiDB:LCOR_11878.1"/>
<accession>A0A068SIC8</accession>